<keyword evidence="5" id="KW-0029">Amino-acid transport</keyword>
<dbReference type="PANTHER" id="PTHR43820">
    <property type="entry name" value="HIGH-AFFINITY BRANCHED-CHAIN AMINO ACID TRANSPORT ATP-BINDING PROTEIN LIVF"/>
    <property type="match status" value="1"/>
</dbReference>
<dbReference type="Gene3D" id="3.40.50.300">
    <property type="entry name" value="P-loop containing nucleotide triphosphate hydrolases"/>
    <property type="match status" value="1"/>
</dbReference>
<comment type="caution">
    <text evidence="7">The sequence shown here is derived from an EMBL/GenBank/DDBJ whole genome shotgun (WGS) entry which is preliminary data.</text>
</comment>
<organism evidence="7 8">
    <name type="scientific">Aminobacter carboxidus</name>
    <dbReference type="NCBI Taxonomy" id="376165"/>
    <lineage>
        <taxon>Bacteria</taxon>
        <taxon>Pseudomonadati</taxon>
        <taxon>Pseudomonadota</taxon>
        <taxon>Alphaproteobacteria</taxon>
        <taxon>Hyphomicrobiales</taxon>
        <taxon>Phyllobacteriaceae</taxon>
        <taxon>Aminobacter</taxon>
    </lineage>
</organism>
<evidence type="ECO:0000256" key="2">
    <source>
        <dbReference type="ARBA" id="ARBA00022448"/>
    </source>
</evidence>
<evidence type="ECO:0000256" key="5">
    <source>
        <dbReference type="ARBA" id="ARBA00022970"/>
    </source>
</evidence>
<dbReference type="InterPro" id="IPR052156">
    <property type="entry name" value="BCAA_Transport_ATP-bd_LivF"/>
</dbReference>
<keyword evidence="2" id="KW-0813">Transport</keyword>
<dbReference type="GO" id="GO:0005524">
    <property type="term" value="F:ATP binding"/>
    <property type="evidence" value="ECO:0007669"/>
    <property type="project" value="UniProtKB-KW"/>
</dbReference>
<dbReference type="SMART" id="SM00382">
    <property type="entry name" value="AAA"/>
    <property type="match status" value="1"/>
</dbReference>
<dbReference type="Pfam" id="PF00005">
    <property type="entry name" value="ABC_tran"/>
    <property type="match status" value="1"/>
</dbReference>
<evidence type="ECO:0000256" key="1">
    <source>
        <dbReference type="ARBA" id="ARBA00005417"/>
    </source>
</evidence>
<keyword evidence="3" id="KW-0547">Nucleotide-binding</keyword>
<dbReference type="SUPFAM" id="SSF52540">
    <property type="entry name" value="P-loop containing nucleoside triphosphate hydrolases"/>
    <property type="match status" value="1"/>
</dbReference>
<evidence type="ECO:0000313" key="8">
    <source>
        <dbReference type="Proteomes" id="UP000598227"/>
    </source>
</evidence>
<feature type="domain" description="ABC transporter" evidence="6">
    <location>
        <begin position="16"/>
        <end position="256"/>
    </location>
</feature>
<dbReference type="InterPro" id="IPR003439">
    <property type="entry name" value="ABC_transporter-like_ATP-bd"/>
</dbReference>
<dbReference type="RefSeq" id="WP_192566718.1">
    <property type="nucleotide sequence ID" value="NZ_JACZEP010000003.1"/>
</dbReference>
<dbReference type="InterPro" id="IPR003593">
    <property type="entry name" value="AAA+_ATPase"/>
</dbReference>
<keyword evidence="4 7" id="KW-0067">ATP-binding</keyword>
<dbReference type="EMBL" id="JACZEP010000003">
    <property type="protein sequence ID" value="MBE1205173.1"/>
    <property type="molecule type" value="Genomic_DNA"/>
</dbReference>
<sequence>MSEHASKAVEPARPMLTVNNIEVIYDHVILVLKGVSLAVPQGGIVAILGANGAGKTTTLKAISNLLHAERGEVTKGSIEFNGDRVDRLSPNELVRRGCIQVMEGRHCFGHLSIEENLLTGAFTRRDGNRAIRDDLEMIYDYFPRLKQRRSSMAGYTSGGEQQMCAIGRAMMSRPKMILLDEPSMGLAPQVVDEIFEIVKDLNSKQGVSFLVAEQNTNMALKYATYGYIMETGRIVMDGDAASLRDNEDVKEFYLGIGGEGRKSFREVKSYKRRKRWLA</sequence>
<gene>
    <name evidence="7" type="ORF">IHE39_12820</name>
</gene>
<evidence type="ECO:0000313" key="7">
    <source>
        <dbReference type="EMBL" id="MBE1205173.1"/>
    </source>
</evidence>
<evidence type="ECO:0000256" key="4">
    <source>
        <dbReference type="ARBA" id="ARBA00022840"/>
    </source>
</evidence>
<dbReference type="CDD" id="cd03224">
    <property type="entry name" value="ABC_TM1139_LivF_branched"/>
    <property type="match status" value="1"/>
</dbReference>
<keyword evidence="8" id="KW-1185">Reference proteome</keyword>
<evidence type="ECO:0000259" key="6">
    <source>
        <dbReference type="PROSITE" id="PS50893"/>
    </source>
</evidence>
<dbReference type="PANTHER" id="PTHR43820:SF8">
    <property type="entry name" value="ABC TRANSPORTER SUBSTRATE-BINDING PROTEIN"/>
    <property type="match status" value="1"/>
</dbReference>
<dbReference type="InterPro" id="IPR027417">
    <property type="entry name" value="P-loop_NTPase"/>
</dbReference>
<evidence type="ECO:0000256" key="3">
    <source>
        <dbReference type="ARBA" id="ARBA00022741"/>
    </source>
</evidence>
<name>A0ABR9GNH5_9HYPH</name>
<reference evidence="7 8" key="1">
    <citation type="submission" date="2020-09" db="EMBL/GenBank/DDBJ databases">
        <title>Draft Genome Sequence of Aminobacter carboxidus type strain DSM 1086, a soil Gram-negative carboxydobacterium.</title>
        <authorList>
            <person name="Turrini P."/>
            <person name="Tescari M."/>
            <person name="Artuso I."/>
            <person name="Lugli G.A."/>
            <person name="Frangipani E."/>
            <person name="Ventura M."/>
            <person name="Visca P."/>
        </authorList>
    </citation>
    <scope>NUCLEOTIDE SEQUENCE [LARGE SCALE GENOMIC DNA]</scope>
    <source>
        <strain evidence="7 8">DSM 1086</strain>
    </source>
</reference>
<comment type="similarity">
    <text evidence="1">Belongs to the ABC transporter superfamily.</text>
</comment>
<accession>A0ABR9GNH5</accession>
<dbReference type="Proteomes" id="UP000598227">
    <property type="component" value="Unassembled WGS sequence"/>
</dbReference>
<protein>
    <submittedName>
        <fullName evidence="7">ABC transporter ATP-binding protein</fullName>
    </submittedName>
</protein>
<proteinExistence type="inferred from homology"/>
<dbReference type="PROSITE" id="PS50893">
    <property type="entry name" value="ABC_TRANSPORTER_2"/>
    <property type="match status" value="1"/>
</dbReference>